<dbReference type="AlphaFoldDB" id="A0AAW7QZ19"/>
<keyword evidence="4" id="KW-1185">Reference proteome</keyword>
<evidence type="ECO:0008006" key="6">
    <source>
        <dbReference type="Google" id="ProtNLM"/>
    </source>
</evidence>
<reference evidence="4 5" key="1">
    <citation type="submission" date="2021-03" db="EMBL/GenBank/DDBJ databases">
        <title>Pseudidiomarina terrestris, a new bacterium isolated from saline soil.</title>
        <authorList>
            <person name="Galisteo C."/>
            <person name="De La Haba R."/>
            <person name="Sanchez-Porro C."/>
            <person name="Ventosa A."/>
        </authorList>
    </citation>
    <scope>NUCLEOTIDE SEQUENCE [LARGE SCALE GENOMIC DNA]</scope>
    <source>
        <strain evidence="2 5">1APP75-32.1</strain>
        <strain evidence="4">1APR75-15</strain>
        <strain evidence="3">1ASR75-15</strain>
    </source>
</reference>
<comment type="caution">
    <text evidence="2">The sequence shown here is derived from an EMBL/GenBank/DDBJ whole genome shotgun (WGS) entry which is preliminary data.</text>
</comment>
<feature type="signal peptide" evidence="1">
    <location>
        <begin position="1"/>
        <end position="21"/>
    </location>
</feature>
<gene>
    <name evidence="2" type="ORF">J6I90_07275</name>
    <name evidence="3" type="ORF">J6I92_04030</name>
</gene>
<dbReference type="EMBL" id="JAGGJC010000001">
    <property type="protein sequence ID" value="MDN7129032.1"/>
    <property type="molecule type" value="Genomic_DNA"/>
</dbReference>
<keyword evidence="1" id="KW-0732">Signal</keyword>
<feature type="chain" id="PRO_5043476825" description="Lipoprotein" evidence="1">
    <location>
        <begin position="22"/>
        <end position="233"/>
    </location>
</feature>
<evidence type="ECO:0000313" key="5">
    <source>
        <dbReference type="Proteomes" id="UP001169492"/>
    </source>
</evidence>
<evidence type="ECO:0000313" key="3">
    <source>
        <dbReference type="EMBL" id="MDN7129032.1"/>
    </source>
</evidence>
<protein>
    <recommendedName>
        <fullName evidence="6">Lipoprotein</fullName>
    </recommendedName>
</protein>
<dbReference type="PROSITE" id="PS51257">
    <property type="entry name" value="PROKAR_LIPOPROTEIN"/>
    <property type="match status" value="1"/>
</dbReference>
<dbReference type="EMBL" id="JAGGJB010000003">
    <property type="protein sequence ID" value="MDN7124677.1"/>
    <property type="molecule type" value="Genomic_DNA"/>
</dbReference>
<dbReference type="Proteomes" id="UP001169491">
    <property type="component" value="Unassembled WGS sequence"/>
</dbReference>
<organism evidence="2 5">
    <name type="scientific">Pseudidiomarina terrestris</name>
    <dbReference type="NCBI Taxonomy" id="2820060"/>
    <lineage>
        <taxon>Bacteria</taxon>
        <taxon>Pseudomonadati</taxon>
        <taxon>Pseudomonadota</taxon>
        <taxon>Gammaproteobacteria</taxon>
        <taxon>Alteromonadales</taxon>
        <taxon>Idiomarinaceae</taxon>
        <taxon>Pseudidiomarina</taxon>
    </lineage>
</organism>
<name>A0AAW7QZ19_9GAMM</name>
<dbReference type="RefSeq" id="WP_301774558.1">
    <property type="nucleotide sequence ID" value="NZ_JAGGJB010000003.1"/>
</dbReference>
<evidence type="ECO:0000313" key="2">
    <source>
        <dbReference type="EMBL" id="MDN7124677.1"/>
    </source>
</evidence>
<evidence type="ECO:0000313" key="4">
    <source>
        <dbReference type="Proteomes" id="UP001169491"/>
    </source>
</evidence>
<proteinExistence type="predicted"/>
<accession>A0AAW7QZ19</accession>
<evidence type="ECO:0000256" key="1">
    <source>
        <dbReference type="SAM" id="SignalP"/>
    </source>
</evidence>
<dbReference type="Proteomes" id="UP001169492">
    <property type="component" value="Unassembled WGS sequence"/>
</dbReference>
<sequence>MNKFLWLGGVLALAMSGCAEAVPEQTLSERVAQQLTERVDKNYDADFSYSAFELNTLTAELLATDVGVKTRVPQLDAGLNQLLWAEQVRLNGDWLTQQQQHLRLERAQISNAQLTIAYYGEGQSNLHDLIDKVQAQLPVQRASEEVFWSVDEVTLEDVVVNLFDQGKPVLSVKLKRLELPPVHSQQTSQEWVDSVLGPLLEQLMQQAIRGNTETMTVDTRELMRFVWREMGAF</sequence>